<dbReference type="InterPro" id="IPR033703">
    <property type="entry name" value="Rhv-like"/>
</dbReference>
<dbReference type="Pfam" id="PF00680">
    <property type="entry name" value="RdRP_1"/>
    <property type="match status" value="1"/>
</dbReference>
<evidence type="ECO:0000256" key="9">
    <source>
        <dbReference type="ARBA" id="ARBA00022553"/>
    </source>
</evidence>
<dbReference type="InterPro" id="IPR007094">
    <property type="entry name" value="RNA-dir_pol_PSvirus"/>
</dbReference>
<dbReference type="GO" id="GO:0005524">
    <property type="term" value="F:ATP binding"/>
    <property type="evidence" value="ECO:0007669"/>
    <property type="project" value="UniProtKB-KW"/>
</dbReference>
<evidence type="ECO:0000313" key="37">
    <source>
        <dbReference type="Proteomes" id="UP000677198"/>
    </source>
</evidence>
<dbReference type="GO" id="GO:0003968">
    <property type="term" value="F:RNA-directed RNA polymerase activity"/>
    <property type="evidence" value="ECO:0007669"/>
    <property type="project" value="UniProtKB-KW"/>
</dbReference>
<dbReference type="GO" id="GO:0003723">
    <property type="term" value="F:RNA binding"/>
    <property type="evidence" value="ECO:0007669"/>
    <property type="project" value="InterPro"/>
</dbReference>
<evidence type="ECO:0000256" key="28">
    <source>
        <dbReference type="ARBA" id="ARBA00023200"/>
    </source>
</evidence>
<dbReference type="GO" id="GO:0006508">
    <property type="term" value="P:proteolysis"/>
    <property type="evidence" value="ECO:0007669"/>
    <property type="project" value="UniProtKB-KW"/>
</dbReference>
<feature type="domain" description="Peptidase C3" evidence="35">
    <location>
        <begin position="1713"/>
        <end position="1912"/>
    </location>
</feature>
<dbReference type="GO" id="GO:0015267">
    <property type="term" value="F:channel activity"/>
    <property type="evidence" value="ECO:0007669"/>
    <property type="project" value="UniProtKB-KW"/>
</dbReference>
<dbReference type="InterPro" id="IPR001205">
    <property type="entry name" value="RNA-dir_pol_C"/>
</dbReference>
<dbReference type="GO" id="GO:0005198">
    <property type="term" value="F:structural molecule activity"/>
    <property type="evidence" value="ECO:0007669"/>
    <property type="project" value="InterPro"/>
</dbReference>
<comment type="subcellular location">
    <subcellularLocation>
        <location evidence="1">Host cytoplasmic vesicle membrane</location>
        <topology evidence="1">Peripheral membrane protein</topology>
        <orientation evidence="1">Cytoplasmic side</orientation>
    </subcellularLocation>
    <subcellularLocation>
        <location evidence="2">Virion</location>
    </subcellularLocation>
</comment>
<evidence type="ECO:0000256" key="30">
    <source>
        <dbReference type="ARBA" id="ARBA00023303"/>
    </source>
</evidence>
<evidence type="ECO:0000256" key="19">
    <source>
        <dbReference type="ARBA" id="ARBA00022806"/>
    </source>
</evidence>
<evidence type="ECO:0000259" key="34">
    <source>
        <dbReference type="PROSITE" id="PS51218"/>
    </source>
</evidence>
<evidence type="ECO:0000259" key="35">
    <source>
        <dbReference type="PROSITE" id="PS51874"/>
    </source>
</evidence>
<dbReference type="GO" id="GO:0034220">
    <property type="term" value="P:monoatomic ion transmembrane transport"/>
    <property type="evidence" value="ECO:0007669"/>
    <property type="project" value="UniProtKB-KW"/>
</dbReference>
<proteinExistence type="inferred from homology"/>
<dbReference type="KEGG" id="vg:80535570"/>
<dbReference type="Pfam" id="PF00073">
    <property type="entry name" value="Rhv"/>
    <property type="match status" value="2"/>
</dbReference>
<dbReference type="InterPro" id="IPR044067">
    <property type="entry name" value="PCV_3C_PRO"/>
</dbReference>
<evidence type="ECO:0000256" key="23">
    <source>
        <dbReference type="ARBA" id="ARBA00022870"/>
    </source>
</evidence>
<dbReference type="CDD" id="cd00205">
    <property type="entry name" value="rhv_like"/>
    <property type="match status" value="2"/>
</dbReference>
<dbReference type="InterPro" id="IPR004004">
    <property type="entry name" value="Helic/Pol/Pept_Calicivir-typ"/>
</dbReference>
<evidence type="ECO:0000256" key="4">
    <source>
        <dbReference type="ARBA" id="ARBA00020107"/>
    </source>
</evidence>
<evidence type="ECO:0000256" key="13">
    <source>
        <dbReference type="ARBA" id="ARBA00022679"/>
    </source>
</evidence>
<evidence type="ECO:0000256" key="27">
    <source>
        <dbReference type="ARBA" id="ARBA00023136"/>
    </source>
</evidence>
<dbReference type="InterPro" id="IPR029053">
    <property type="entry name" value="Viral_coat"/>
</dbReference>
<dbReference type="GO" id="GO:0003724">
    <property type="term" value="F:RNA helicase activity"/>
    <property type="evidence" value="ECO:0007669"/>
    <property type="project" value="InterPro"/>
</dbReference>
<evidence type="ECO:0000256" key="15">
    <source>
        <dbReference type="ARBA" id="ARBA00022706"/>
    </source>
</evidence>
<feature type="region of interest" description="Disordered" evidence="32">
    <location>
        <begin position="766"/>
        <end position="790"/>
    </location>
</feature>
<evidence type="ECO:0000256" key="25">
    <source>
        <dbReference type="ARBA" id="ARBA00023039"/>
    </source>
</evidence>
<dbReference type="InterPro" id="IPR043504">
    <property type="entry name" value="Peptidase_S1_PA_chymotrypsin"/>
</dbReference>
<dbReference type="Pfam" id="PF00910">
    <property type="entry name" value="RNA_helicase"/>
    <property type="match status" value="1"/>
</dbReference>
<dbReference type="PROSITE" id="PS51874">
    <property type="entry name" value="PCV_3C_PRO"/>
    <property type="match status" value="1"/>
</dbReference>
<keyword evidence="7" id="KW-1036">Host cytoplasmic vesicle</keyword>
<keyword evidence="18" id="KW-1161">Viral attachment to host cell</keyword>
<dbReference type="InterPro" id="IPR043502">
    <property type="entry name" value="DNA/RNA_pol_sf"/>
</dbReference>
<feature type="compositionally biased region" description="Acidic residues" evidence="32">
    <location>
        <begin position="769"/>
        <end position="784"/>
    </location>
</feature>
<dbReference type="Gene3D" id="2.40.10.10">
    <property type="entry name" value="Trypsin-like serine proteases"/>
    <property type="match status" value="1"/>
</dbReference>
<keyword evidence="11" id="KW-0945">Host-virus interaction</keyword>
<protein>
    <recommendedName>
        <fullName evidence="4">Genome polyprotein</fullName>
    </recommendedName>
</protein>
<dbReference type="GO" id="GO:0006351">
    <property type="term" value="P:DNA-templated transcription"/>
    <property type="evidence" value="ECO:0007669"/>
    <property type="project" value="InterPro"/>
</dbReference>
<dbReference type="SMART" id="SM00382">
    <property type="entry name" value="AAA"/>
    <property type="match status" value="1"/>
</dbReference>
<dbReference type="GO" id="GO:0044162">
    <property type="term" value="C:host cell cytoplasmic vesicle membrane"/>
    <property type="evidence" value="ECO:0007669"/>
    <property type="project" value="UniProtKB-SubCell"/>
</dbReference>
<name>A0A2P1GN30_9PICO</name>
<comment type="catalytic activity">
    <reaction evidence="31">
        <text>a ribonucleoside 5'-triphosphate + H2O = a ribonucleoside 5'-diphosphate + phosphate + H(+)</text>
        <dbReference type="Rhea" id="RHEA:23680"/>
        <dbReference type="ChEBI" id="CHEBI:15377"/>
        <dbReference type="ChEBI" id="CHEBI:15378"/>
        <dbReference type="ChEBI" id="CHEBI:43474"/>
        <dbReference type="ChEBI" id="CHEBI:57930"/>
        <dbReference type="ChEBI" id="CHEBI:61557"/>
        <dbReference type="EC" id="3.6.1.15"/>
    </reaction>
</comment>
<dbReference type="InterPro" id="IPR027417">
    <property type="entry name" value="P-loop_NTPase"/>
</dbReference>
<evidence type="ECO:0000256" key="7">
    <source>
        <dbReference type="ARBA" id="ARBA00022488"/>
    </source>
</evidence>
<keyword evidence="9" id="KW-0597">Phosphoprotein</keyword>
<dbReference type="SUPFAM" id="SSF88633">
    <property type="entry name" value="Positive stranded ssRNA viruses"/>
    <property type="match status" value="3"/>
</dbReference>
<dbReference type="GO" id="GO:0039618">
    <property type="term" value="C:T=pseudo3 icosahedral viral capsid"/>
    <property type="evidence" value="ECO:0007669"/>
    <property type="project" value="UniProtKB-KW"/>
</dbReference>
<evidence type="ECO:0000313" key="36">
    <source>
        <dbReference type="EMBL" id="AVM87406.1"/>
    </source>
</evidence>
<dbReference type="InterPro" id="IPR009003">
    <property type="entry name" value="Peptidase_S1_PA"/>
</dbReference>
<keyword evidence="17" id="KW-0378">Hydrolase</keyword>
<dbReference type="Pfam" id="PF12944">
    <property type="entry name" value="HAV_VP"/>
    <property type="match status" value="1"/>
</dbReference>
<dbReference type="GO" id="GO:0039694">
    <property type="term" value="P:viral RNA genome replication"/>
    <property type="evidence" value="ECO:0007669"/>
    <property type="project" value="InterPro"/>
</dbReference>
<keyword evidence="20" id="KW-0788">Thiol protease</keyword>
<keyword evidence="15" id="KW-1143">T=pseudo3 icosahedral capsid protein</keyword>
<evidence type="ECO:0000256" key="22">
    <source>
        <dbReference type="ARBA" id="ARBA00022844"/>
    </source>
</evidence>
<feature type="domain" description="SF3 helicase" evidence="34">
    <location>
        <begin position="1302"/>
        <end position="1464"/>
    </location>
</feature>
<evidence type="ECO:0000256" key="14">
    <source>
        <dbReference type="ARBA" id="ARBA00022695"/>
    </source>
</evidence>
<keyword evidence="37" id="KW-1185">Reference proteome</keyword>
<keyword evidence="29" id="KW-1160">Virus entry into host cell</keyword>
<evidence type="ECO:0000256" key="20">
    <source>
        <dbReference type="ARBA" id="ARBA00022807"/>
    </source>
</evidence>
<keyword evidence="22" id="KW-0946">Virion</keyword>
<organism evidence="36 37">
    <name type="scientific">fipivirus F1</name>
    <dbReference type="NCBI Taxonomy" id="2116197"/>
    <lineage>
        <taxon>Viruses</taxon>
        <taxon>Riboviria</taxon>
        <taxon>Orthornavirae</taxon>
        <taxon>Pisuviricota</taxon>
        <taxon>Pisoniviricetes</taxon>
        <taxon>Picornavirales</taxon>
        <taxon>Picornaviridae</taxon>
        <taxon>Heptrevirinae</taxon>
        <taxon>Fipivirus</taxon>
        <taxon>Fipivirus fiperchi</taxon>
        <taxon>Fipivirus F</taxon>
    </lineage>
</organism>
<evidence type="ECO:0000256" key="21">
    <source>
        <dbReference type="ARBA" id="ARBA00022840"/>
    </source>
</evidence>
<evidence type="ECO:0000256" key="5">
    <source>
        <dbReference type="ARBA" id="ARBA00022448"/>
    </source>
</evidence>
<evidence type="ECO:0000256" key="24">
    <source>
        <dbReference type="ARBA" id="ARBA00022953"/>
    </source>
</evidence>
<dbReference type="Gene3D" id="1.20.960.20">
    <property type="match status" value="1"/>
</dbReference>
<keyword evidence="24" id="KW-0693">Viral RNA replication</keyword>
<dbReference type="GO" id="GO:0017111">
    <property type="term" value="F:ribonucleoside triphosphate phosphatase activity"/>
    <property type="evidence" value="ECO:0007669"/>
    <property type="project" value="UniProtKB-EC"/>
</dbReference>
<feature type="domain" description="RdRp catalytic" evidence="33">
    <location>
        <begin position="2162"/>
        <end position="2283"/>
    </location>
</feature>
<keyword evidence="10" id="KW-0167">Capsid protein</keyword>
<keyword evidence="5" id="KW-0813">Transport</keyword>
<evidence type="ECO:0000256" key="3">
    <source>
        <dbReference type="ARBA" id="ARBA00006029"/>
    </source>
</evidence>
<evidence type="ECO:0000256" key="2">
    <source>
        <dbReference type="ARBA" id="ARBA00004328"/>
    </source>
</evidence>
<dbReference type="SUPFAM" id="SSF56672">
    <property type="entry name" value="DNA/RNA polymerases"/>
    <property type="match status" value="1"/>
</dbReference>
<evidence type="ECO:0000256" key="12">
    <source>
        <dbReference type="ARBA" id="ARBA00022670"/>
    </source>
</evidence>
<evidence type="ECO:0000256" key="16">
    <source>
        <dbReference type="ARBA" id="ARBA00022741"/>
    </source>
</evidence>
<dbReference type="PROSITE" id="PS51218">
    <property type="entry name" value="SF3_HELICASE_2"/>
    <property type="match status" value="1"/>
</dbReference>
<dbReference type="GO" id="GO:0046718">
    <property type="term" value="P:symbiont entry into host cell"/>
    <property type="evidence" value="ECO:0007669"/>
    <property type="project" value="UniProtKB-KW"/>
</dbReference>
<dbReference type="Gene3D" id="3.30.70.270">
    <property type="match status" value="1"/>
</dbReference>
<sequence>MESIHKLSEGVLGAMSAAGLADPVEEEQGVNDRVQVIGGGQFVTVSQQSIKPLEHGVKLDELLHAAVDIPADKKTQGERWYPVDDGEWTTTETEFEQVKQVIFPDAFMKEELAISGLLSYHTYVRFTLEVQVQINPTSFQQGILLAHMVPHQGDKINSFVSLPVLPKVYLNCNINNTGTMRVPFVYTRGLATLHQLTGGQPKVPIWNLNFRVWSPLKAATGTSTVVGIKIIARMADLELHGIRPKAQMMRVSINPSIGALNLSNLTATNPENDMSLGAEDFLTDPTGAAGMKVKSLDQHIRTENYMTRFDYSGDQARQTLLAQWAVTPYVEPVSAFGRKSPTVLTVLSSYFTYWRGDIIYHLQVACTKFHSGRIMVSFIPGQSSKPTYLQAESSSVAMFDISGVSSTLAFRVPYVSDRPYVPIKTSIGIVTVWIVNKLTQPANVSPVNIVVMYSGSETFRFYAPSWNPMAQAGDEPIVQEGGAIGDIPEDIPAQQAVGGSQAPDESIPARPVSAIEEPSLRASPKGTFPEIKPGEERHTVSHHDIMQLLGRARFHSYHTGKAGVFAFDVTFDWNKLDGYLRGLYSLGFGYRGPLTIVLIFETGGNLYAEASWFPTDAPIIGNEETTTAVGIVRFELRQTAMVKLKVPWYSPLTMVTSYATADNIFGRLHMVGSAMSDWGLRIDVAFTRGSELLWHMPTMFLDLYKSLPERRKVRSPREEYETEKMKELERRVARKDFEREAKRARSKRIELSIHKMRYDLEELMRNASSEEDEEQEEEEQQSDEEMPRGHADEEEILEEIVAAGSVEHESDEEEEYKQEVQCYLASTTFSSSFLWYRHYGIIVKRPGYEDVVYDLRPLKDGVFWWAESRAHVVANDLEESGPWTIEDESPLPEVTYDYVRNSLAMEFVYSVTTYNCESWARQAAMCPGKDQVATIKEAVGDIGVTLGAMGHSSDDEEIVELETNPFEEYQQVVKVKRHAPLGPVTVPKGVDPTKLANVLQGGGDKEEKPKSSWYSNLMPSFSGWSSSAVKDSVEEIKTEIHEEVRKFSDKITGHLTGPKGFMHNLKKSLIKAGKAVVKGILETISICCQLYCIVKTEQKEVRYALIASLIATFGKFVIMLPCVDKTLSEIIDGMVAGIVEPVGHAGENAPTWVKPFADLVESMLSEQLDRPVGHSQSKAASLFSSIRNFTVFSGAFLCLRSMIGMIKEVVESIVRWYWPDSQQAKLYRVLKLAHKRIPVLVCESQRLTVQSAYGHEDKRLLLSKMHGVHGKMVAWHGWCMMSEETKYQMLGRGLGSHIRDLERKIIDLTEESADPLRVEPVCIFVYGPPGSGKSIFTNALGAALAIELGGGPEDFYTKPVETDYWDGYSSQKVVIMDDIGQRTDGEDFKTFCQIVSTNQLRVNMAALNDKGKQFTSPVIIASSNNPFPAPTTVTTPSAVQRRFKFMLHVVPKTGFADKDGRLCVKKVNDQKAFDDMSCFDVDYYRPTKKDSTSNSLEPEWVCNMTFEDVVKTVCREVKSRKKLGDTMTKTFFNWKKRGFIGHAGGDDIEEAEEEKLIDFDDPGYPIWTTDAKKALNIDPPSPEEISYNNWDRFESGDLSETEMFKTFTMAGMYLTGDLEKLKAVDLTLAKWNGSADESMREAAASAKAWKEVTNKKWQKRWRILKVLTSVSGFLGLLWVGYSIFAPKADVGSSAYSVNGNEIKEVKKVMVPDKVGQSYADTARLARANTVRLGIEREGKRVWVAHALFIKGRTFVTTLHSLHGATGIILRISGAATEWKEHDYVIQEHPEIDLAIVTLSTGKQWKDISGQFVDEDQLLLIGTGTSSVIQHIDNPIPLVSVKVRENEQYEHPTKEGEIITVTRALVAVGSAMAGMCGCPWVSSSTVVQCAIMGIHVAGSPTVSICCIITKQMIEKMTAASGHMRVEKIEDFPNSIPSVSVTAFKKSQIFEYFESGKKPAVLGEWDPRTEGDPWGMLYSKFIAPLTAEPVDWPKHMQYWKMKFIPLRRQATAEGDMIELSVPQVVKGIAGMDGLDFKTSPGYPWSERGKRKHHLVSPEGDFLDAELEQKVAEVVNYILNPGFEKPDIKYTAYLKDELLPASKIATGNTRVICAAPLHLVIAWKILFGNAISAIHGDGLARCITGCAVGCDPEVDWSIIEHSGKSHVLCVDFSKFDGSQQPWMLSSAVGLMGWIAGLQPHQSERAAKLIYQTQVIIQQELVTLNGPLPSGCPSTSIIGSFSNIMSMFYALGQVTGQMLTTLDENVTVYTYGDDVLMFTTTPLREILEPRTGVLCSVLGQTFGLTATSATDKTKPPEMCSLLEATFLKRGFRVCESDPTLIHPTMDKTTIVQLLQWKRKKAGFLDNVQTSLTFAMHHGRKYYDELLAAICEALTDQPLLRDMLHKFGSYDEMHRSWACKVHGVAETTIMDRVKDACLHKPEDVTEFMEIE</sequence>
<dbReference type="EMBL" id="MG600074">
    <property type="protein sequence ID" value="AVM87406.1"/>
    <property type="molecule type" value="Genomic_RNA"/>
</dbReference>
<keyword evidence="6" id="KW-0696">RNA-directed RNA polymerase</keyword>
<evidence type="ECO:0000256" key="1">
    <source>
        <dbReference type="ARBA" id="ARBA00004295"/>
    </source>
</evidence>
<dbReference type="PROSITE" id="PS50507">
    <property type="entry name" value="RDRP_SSRNA_POS"/>
    <property type="match status" value="1"/>
</dbReference>
<keyword evidence="25" id="KW-1182">Viral ion channel</keyword>
<keyword evidence="13" id="KW-0808">Transferase</keyword>
<keyword evidence="26" id="KW-0406">Ion transport</keyword>
<evidence type="ECO:0000256" key="8">
    <source>
        <dbReference type="ARBA" id="ARBA00022520"/>
    </source>
</evidence>
<dbReference type="InterPro" id="IPR003593">
    <property type="entry name" value="AAA+_ATPase"/>
</dbReference>
<dbReference type="Gene3D" id="3.40.50.300">
    <property type="entry name" value="P-loop containing nucleotide triphosphate hydrolases"/>
    <property type="match status" value="1"/>
</dbReference>
<evidence type="ECO:0000256" key="32">
    <source>
        <dbReference type="SAM" id="MobiDB-lite"/>
    </source>
</evidence>
<dbReference type="RefSeq" id="YP_010797606.1">
    <property type="nucleotide sequence ID" value="NC_076217.1"/>
</dbReference>
<evidence type="ECO:0000256" key="29">
    <source>
        <dbReference type="ARBA" id="ARBA00023296"/>
    </source>
</evidence>
<keyword evidence="12" id="KW-0645">Protease</keyword>
<dbReference type="InterPro" id="IPR024354">
    <property type="entry name" value="Hepatitis_A_VP1-2A"/>
</dbReference>
<dbReference type="GO" id="GO:0019062">
    <property type="term" value="P:virion attachment to host cell"/>
    <property type="evidence" value="ECO:0007669"/>
    <property type="project" value="UniProtKB-KW"/>
</dbReference>
<dbReference type="InterPro" id="IPR014759">
    <property type="entry name" value="Helicase_SF3_ssRNA_vir"/>
</dbReference>
<reference evidence="36 37" key="1">
    <citation type="journal article" date="2018" name="Nature">
        <title>The evolutionary history of vertebrate RNA viruses.</title>
        <authorList>
            <person name="Shi M."/>
            <person name="Lin X.D."/>
            <person name="Chen X."/>
            <person name="Tian J.H."/>
            <person name="Chen L.J."/>
            <person name="Li K."/>
            <person name="Wang W."/>
            <person name="Eden J.S."/>
            <person name="Shen J.J."/>
            <person name="Liu L."/>
            <person name="Holmes E.C."/>
            <person name="Zhang Y.Z."/>
        </authorList>
    </citation>
    <scope>NUCLEOTIDE SEQUENCE [LARGE SCALE GENOMIC DNA]</scope>
    <source>
        <strain evidence="36 37">LXMC188591</strain>
    </source>
</reference>
<keyword evidence="28" id="KW-1035">Host cytoplasm</keyword>
<keyword evidence="21" id="KW-0067">ATP-binding</keyword>
<evidence type="ECO:0000256" key="10">
    <source>
        <dbReference type="ARBA" id="ARBA00022561"/>
    </source>
</evidence>
<dbReference type="PRINTS" id="PR00918">
    <property type="entry name" value="CALICVIRUSNS"/>
</dbReference>
<evidence type="ECO:0000256" key="31">
    <source>
        <dbReference type="ARBA" id="ARBA00047631"/>
    </source>
</evidence>
<evidence type="ECO:0000259" key="33">
    <source>
        <dbReference type="PROSITE" id="PS50507"/>
    </source>
</evidence>
<dbReference type="InterPro" id="IPR000605">
    <property type="entry name" value="Helicase_SF3_ssDNA/RNA_vir"/>
</dbReference>
<accession>A0A2P1GN30</accession>
<dbReference type="InterPro" id="IPR001676">
    <property type="entry name" value="Picornavirus_capsid"/>
</dbReference>
<dbReference type="SUPFAM" id="SSF50494">
    <property type="entry name" value="Trypsin-like serine proteases"/>
    <property type="match status" value="1"/>
</dbReference>
<keyword evidence="27" id="KW-0472">Membrane</keyword>
<evidence type="ECO:0000256" key="17">
    <source>
        <dbReference type="ARBA" id="ARBA00022801"/>
    </source>
</evidence>
<keyword evidence="19" id="KW-0347">Helicase</keyword>
<dbReference type="Proteomes" id="UP000677198">
    <property type="component" value="Segment"/>
</dbReference>
<keyword evidence="8" id="KW-0191">Covalent protein-RNA linkage</keyword>
<comment type="similarity">
    <text evidence="3">Belongs to the picornaviridae polyprotein family.</text>
</comment>
<keyword evidence="30" id="KW-0407">Ion channel</keyword>
<evidence type="ECO:0000256" key="6">
    <source>
        <dbReference type="ARBA" id="ARBA00022484"/>
    </source>
</evidence>
<evidence type="ECO:0000256" key="18">
    <source>
        <dbReference type="ARBA" id="ARBA00022804"/>
    </source>
</evidence>
<dbReference type="GO" id="GO:0004197">
    <property type="term" value="F:cysteine-type endopeptidase activity"/>
    <property type="evidence" value="ECO:0007669"/>
    <property type="project" value="InterPro"/>
</dbReference>
<evidence type="ECO:0000256" key="11">
    <source>
        <dbReference type="ARBA" id="ARBA00022581"/>
    </source>
</evidence>
<dbReference type="InterPro" id="IPR043128">
    <property type="entry name" value="Rev_trsase/Diguanyl_cyclase"/>
</dbReference>
<keyword evidence="23" id="KW-1043">Host membrane</keyword>
<keyword evidence="14" id="KW-0548">Nucleotidyltransferase</keyword>
<keyword evidence="16" id="KW-0547">Nucleotide-binding</keyword>
<dbReference type="GeneID" id="80535570"/>
<dbReference type="Gene3D" id="2.60.120.20">
    <property type="match status" value="3"/>
</dbReference>
<evidence type="ECO:0000256" key="26">
    <source>
        <dbReference type="ARBA" id="ARBA00023065"/>
    </source>
</evidence>
<dbReference type="SUPFAM" id="SSF52540">
    <property type="entry name" value="P-loop containing nucleoside triphosphate hydrolases"/>
    <property type="match status" value="1"/>
</dbReference>